<protein>
    <submittedName>
        <fullName evidence="2">DUF4268 domain-containing protein</fullName>
    </submittedName>
</protein>
<proteinExistence type="predicted"/>
<dbReference type="InterPro" id="IPR025364">
    <property type="entry name" value="DUF4268"/>
</dbReference>
<dbReference type="Pfam" id="PF14088">
    <property type="entry name" value="DUF4268"/>
    <property type="match status" value="1"/>
</dbReference>
<dbReference type="EMBL" id="CP041253">
    <property type="protein sequence ID" value="QDH77604.1"/>
    <property type="molecule type" value="Genomic_DNA"/>
</dbReference>
<dbReference type="KEGG" id="echi:FKX85_00520"/>
<dbReference type="AlphaFoldDB" id="A0A514CD79"/>
<evidence type="ECO:0000313" key="2">
    <source>
        <dbReference type="EMBL" id="QDH77604.1"/>
    </source>
</evidence>
<accession>A0A514CD79</accession>
<keyword evidence="3" id="KW-1185">Reference proteome</keyword>
<sequence>MYKKAEITKTKKDFWTAFGQYMKPVPSAEGGRVNWQNYKTHVPQVFFRMEAERGFASIGIEINFKDIELQELVFEQFETFKKLLHGTLGEEWCWQLLAYDDYGKATSKIEKRLDGVSVMNQDDWPAIISFLKPRIIALDEFWSNVKPAFEDFL</sequence>
<organism evidence="2 3">
    <name type="scientific">Echinicola soli</name>
    <dbReference type="NCBI Taxonomy" id="2591634"/>
    <lineage>
        <taxon>Bacteria</taxon>
        <taxon>Pseudomonadati</taxon>
        <taxon>Bacteroidota</taxon>
        <taxon>Cytophagia</taxon>
        <taxon>Cytophagales</taxon>
        <taxon>Cyclobacteriaceae</taxon>
        <taxon>Echinicola</taxon>
    </lineage>
</organism>
<dbReference type="OrthoDB" id="1467516at2"/>
<dbReference type="RefSeq" id="WP_141612886.1">
    <property type="nucleotide sequence ID" value="NZ_CP041253.1"/>
</dbReference>
<dbReference type="Proteomes" id="UP000316614">
    <property type="component" value="Chromosome"/>
</dbReference>
<evidence type="ECO:0000259" key="1">
    <source>
        <dbReference type="Pfam" id="PF14088"/>
    </source>
</evidence>
<evidence type="ECO:0000313" key="3">
    <source>
        <dbReference type="Proteomes" id="UP000316614"/>
    </source>
</evidence>
<feature type="domain" description="DUF4268" evidence="1">
    <location>
        <begin position="10"/>
        <end position="145"/>
    </location>
</feature>
<gene>
    <name evidence="2" type="ORF">FKX85_00520</name>
</gene>
<name>A0A514CD79_9BACT</name>
<reference evidence="2 3" key="1">
    <citation type="submission" date="2019-06" db="EMBL/GenBank/DDBJ databases">
        <title>Echinicola alkalisoli sp. nov. isolated from saline soil.</title>
        <authorList>
            <person name="Sun J.-Q."/>
            <person name="Xu L."/>
        </authorList>
    </citation>
    <scope>NUCLEOTIDE SEQUENCE [LARGE SCALE GENOMIC DNA]</scope>
    <source>
        <strain evidence="2 3">LN3S3</strain>
    </source>
</reference>